<keyword evidence="10" id="KW-1185">Reference proteome</keyword>
<evidence type="ECO:0000259" key="8">
    <source>
        <dbReference type="PROSITE" id="PS50014"/>
    </source>
</evidence>
<feature type="region of interest" description="Disordered" evidence="7">
    <location>
        <begin position="175"/>
        <end position="230"/>
    </location>
</feature>
<feature type="compositionally biased region" description="Basic and acidic residues" evidence="7">
    <location>
        <begin position="370"/>
        <end position="379"/>
    </location>
</feature>
<dbReference type="Proteomes" id="UP000636479">
    <property type="component" value="Unassembled WGS sequence"/>
</dbReference>
<evidence type="ECO:0000256" key="5">
    <source>
        <dbReference type="ARBA" id="ARBA00023242"/>
    </source>
</evidence>
<dbReference type="InterPro" id="IPR036427">
    <property type="entry name" value="Bromodomain-like_sf"/>
</dbReference>
<name>A0A8H6T308_9AGAR</name>
<sequence>MNNLLRTLSEHKSKALANDTDLKPLLASIHAARKQAHDGKISDPFYESLEGVLVDLRTTTIDNHDSEAFLKPVSRSEVPDYYDVIKNPMDLQTMLKRVKARHYKTKAEFKSDLELIWNNCLTYNAVEGHPLRACALRLRVRANRLLINITDRKERQDPRIPGALLGVAGEVRMSSLKPSNTSTSTTSPVTVNGSTPTVNGVNGVHSRPPTITIKPRKSMSGEIPQHKPLGGVKRDVVTSTVPFENMPALVRTAQGMQAFATADARLEWDPTVLEPYLPPDIEGEVRIKTEDSDSEVIDTDTMVGDKRRWNGSDALGPPRKRSRPDVDPNTWWTALRSDTLLANGLPHIPHASWRPPTQPILTSPSKSKQRRTDKGKGVAKETTLLARMNNNIRTMRRLRDTHARFAALGLGNNNGPTGPDDEPQPAILPPPAPPPPPLAPVEILYPGGKTELDDRPWGAEAGIGLTPKQWRKRRRKAKALGLDLDDDEEVPTIEIGSENAEQCMRWMGSKILEHSGFQGTSQVALDVLASVTSEYLLNVGRTMRYLTDKYAKTMTAEEIILHTLFESGVSRVQELERYVRDDVERHGSRLSDLEKKLDSAYSEVIAGEIIDDDTLFEEDEENDGALTLGDFAEALGEDYLGLRELGIAAEFGMSNLSIPKKLLRRRRTMGQAANAAPAPPPLPYPLPPPFISLSRGKLEEQIGLLQPFYLARFNALAEASAQAAANAIIPPLPGPALPSLPGPTLPPLSGPSLPGIVPHTPSAVMPPPPLPAAPILPTLDPAPRPPIVIPSSMILPDDIPTGIHTKMGPLGQIVLPGAKAVAATAAKKKVIEKDKDKDGGEKKKAKKVVNASANGNGPGAGSPNKKKPNGNGGKSDAALMPPPPLPMPVVAVGT</sequence>
<dbReference type="GO" id="GO:0005634">
    <property type="term" value="C:nucleus"/>
    <property type="evidence" value="ECO:0007669"/>
    <property type="project" value="UniProtKB-SubCell"/>
</dbReference>
<feature type="domain" description="Bromo" evidence="8">
    <location>
        <begin position="61"/>
        <end position="131"/>
    </location>
</feature>
<evidence type="ECO:0000256" key="3">
    <source>
        <dbReference type="ARBA" id="ARBA00023117"/>
    </source>
</evidence>
<dbReference type="PANTHER" id="PTHR47343">
    <property type="entry name" value="TRANSCRIPTIONAL ACTIVATOR SPT7"/>
    <property type="match status" value="1"/>
</dbReference>
<dbReference type="Gene3D" id="1.10.20.10">
    <property type="entry name" value="Histone, subunit A"/>
    <property type="match status" value="1"/>
</dbReference>
<dbReference type="InterPro" id="IPR018359">
    <property type="entry name" value="Bromodomain_CS"/>
</dbReference>
<accession>A0A8H6T308</accession>
<dbReference type="GO" id="GO:0005198">
    <property type="term" value="F:structural molecule activity"/>
    <property type="evidence" value="ECO:0007669"/>
    <property type="project" value="TreeGrafter"/>
</dbReference>
<dbReference type="GO" id="GO:0046695">
    <property type="term" value="C:SLIK (SAGA-like) complex"/>
    <property type="evidence" value="ECO:0007669"/>
    <property type="project" value="InterPro"/>
</dbReference>
<dbReference type="RefSeq" id="XP_037223380.1">
    <property type="nucleotide sequence ID" value="XM_037360495.1"/>
</dbReference>
<keyword evidence="5" id="KW-0539">Nucleus</keyword>
<dbReference type="Pfam" id="PF07524">
    <property type="entry name" value="Bromo_TP"/>
    <property type="match status" value="1"/>
</dbReference>
<evidence type="ECO:0000256" key="1">
    <source>
        <dbReference type="ARBA" id="ARBA00004123"/>
    </source>
</evidence>
<comment type="subcellular location">
    <subcellularLocation>
        <location evidence="1">Nucleus</location>
    </subcellularLocation>
</comment>
<feature type="compositionally biased region" description="Basic and acidic residues" evidence="7">
    <location>
        <begin position="829"/>
        <end position="842"/>
    </location>
</feature>
<dbReference type="Pfam" id="PF00439">
    <property type="entry name" value="Bromodomain"/>
    <property type="match status" value="1"/>
</dbReference>
<organism evidence="9 10">
    <name type="scientific">Mycena indigotica</name>
    <dbReference type="NCBI Taxonomy" id="2126181"/>
    <lineage>
        <taxon>Eukaryota</taxon>
        <taxon>Fungi</taxon>
        <taxon>Dikarya</taxon>
        <taxon>Basidiomycota</taxon>
        <taxon>Agaricomycotina</taxon>
        <taxon>Agaricomycetes</taxon>
        <taxon>Agaricomycetidae</taxon>
        <taxon>Agaricales</taxon>
        <taxon>Marasmiineae</taxon>
        <taxon>Mycenaceae</taxon>
        <taxon>Mycena</taxon>
    </lineage>
</organism>
<gene>
    <name evidence="9" type="ORF">MIND_00365400</name>
</gene>
<protein>
    <submittedName>
        <fullName evidence="9">SAGA complex protein</fullName>
    </submittedName>
</protein>
<feature type="compositionally biased region" description="Low complexity" evidence="7">
    <location>
        <begin position="178"/>
        <end position="204"/>
    </location>
</feature>
<evidence type="ECO:0000313" key="10">
    <source>
        <dbReference type="Proteomes" id="UP000636479"/>
    </source>
</evidence>
<keyword evidence="3 6" id="KW-0103">Bromodomain</keyword>
<dbReference type="CDD" id="cd22927">
    <property type="entry name" value="HFD_SPT7"/>
    <property type="match status" value="1"/>
</dbReference>
<evidence type="ECO:0000256" key="4">
    <source>
        <dbReference type="ARBA" id="ARBA00023163"/>
    </source>
</evidence>
<evidence type="ECO:0000256" key="7">
    <source>
        <dbReference type="SAM" id="MobiDB-lite"/>
    </source>
</evidence>
<evidence type="ECO:0000256" key="2">
    <source>
        <dbReference type="ARBA" id="ARBA00023015"/>
    </source>
</evidence>
<dbReference type="GO" id="GO:0046982">
    <property type="term" value="F:protein heterodimerization activity"/>
    <property type="evidence" value="ECO:0007669"/>
    <property type="project" value="InterPro"/>
</dbReference>
<feature type="region of interest" description="Disordered" evidence="7">
    <location>
        <begin position="292"/>
        <end position="329"/>
    </location>
</feature>
<dbReference type="PROSITE" id="PS00633">
    <property type="entry name" value="BROMODOMAIN_1"/>
    <property type="match status" value="1"/>
</dbReference>
<proteinExistence type="predicted"/>
<keyword evidence="2" id="KW-0805">Transcription regulation</keyword>
<dbReference type="Gene3D" id="1.20.920.10">
    <property type="entry name" value="Bromodomain-like"/>
    <property type="match status" value="1"/>
</dbReference>
<dbReference type="InterPro" id="IPR006565">
    <property type="entry name" value="BTP"/>
</dbReference>
<keyword evidence="4" id="KW-0804">Transcription</keyword>
<reference evidence="9" key="1">
    <citation type="submission" date="2020-05" db="EMBL/GenBank/DDBJ databases">
        <title>Mycena genomes resolve the evolution of fungal bioluminescence.</title>
        <authorList>
            <person name="Tsai I.J."/>
        </authorList>
    </citation>
    <scope>NUCLEOTIDE SEQUENCE</scope>
    <source>
        <strain evidence="9">171206Taipei</strain>
    </source>
</reference>
<dbReference type="SUPFAM" id="SSF47370">
    <property type="entry name" value="Bromodomain"/>
    <property type="match status" value="1"/>
</dbReference>
<dbReference type="EMBL" id="JACAZF010000003">
    <property type="protein sequence ID" value="KAF7309930.1"/>
    <property type="molecule type" value="Genomic_DNA"/>
</dbReference>
<dbReference type="PROSITE" id="PS50014">
    <property type="entry name" value="BROMODOMAIN_2"/>
    <property type="match status" value="1"/>
</dbReference>
<dbReference type="GeneID" id="59343011"/>
<dbReference type="InterPro" id="IPR009072">
    <property type="entry name" value="Histone-fold"/>
</dbReference>
<feature type="region of interest" description="Disordered" evidence="7">
    <location>
        <begin position="346"/>
        <end position="380"/>
    </location>
</feature>
<dbReference type="GO" id="GO:0000124">
    <property type="term" value="C:SAGA complex"/>
    <property type="evidence" value="ECO:0007669"/>
    <property type="project" value="InterPro"/>
</dbReference>
<dbReference type="GO" id="GO:0006325">
    <property type="term" value="P:chromatin organization"/>
    <property type="evidence" value="ECO:0007669"/>
    <property type="project" value="UniProtKB-ARBA"/>
</dbReference>
<dbReference type="PANTHER" id="PTHR47343:SF1">
    <property type="entry name" value="TRANSCRIPTIONAL ACTIVATOR SPT7"/>
    <property type="match status" value="1"/>
</dbReference>
<dbReference type="InterPro" id="IPR037782">
    <property type="entry name" value="Spt7"/>
</dbReference>
<dbReference type="GO" id="GO:0006357">
    <property type="term" value="P:regulation of transcription by RNA polymerase II"/>
    <property type="evidence" value="ECO:0007669"/>
    <property type="project" value="TreeGrafter"/>
</dbReference>
<evidence type="ECO:0000313" key="9">
    <source>
        <dbReference type="EMBL" id="KAF7309930.1"/>
    </source>
</evidence>
<feature type="compositionally biased region" description="Pro residues" evidence="7">
    <location>
        <begin position="426"/>
        <end position="439"/>
    </location>
</feature>
<comment type="caution">
    <text evidence="9">The sequence shown here is derived from an EMBL/GenBank/DDBJ whole genome shotgun (WGS) entry which is preliminary data.</text>
</comment>
<evidence type="ECO:0000256" key="6">
    <source>
        <dbReference type="PROSITE-ProRule" id="PRU00035"/>
    </source>
</evidence>
<dbReference type="PRINTS" id="PR00503">
    <property type="entry name" value="BROMODOMAIN"/>
</dbReference>
<feature type="region of interest" description="Disordered" evidence="7">
    <location>
        <begin position="410"/>
        <end position="440"/>
    </location>
</feature>
<dbReference type="OrthoDB" id="21449at2759"/>
<dbReference type="AlphaFoldDB" id="A0A8H6T308"/>
<feature type="region of interest" description="Disordered" evidence="7">
    <location>
        <begin position="828"/>
        <end position="894"/>
    </location>
</feature>
<dbReference type="InterPro" id="IPR001487">
    <property type="entry name" value="Bromodomain"/>
</dbReference>
<dbReference type="SMART" id="SM00297">
    <property type="entry name" value="BROMO"/>
    <property type="match status" value="1"/>
</dbReference>